<dbReference type="Proteomes" id="UP000037210">
    <property type="component" value="Unassembled WGS sequence"/>
</dbReference>
<feature type="transmembrane region" description="Helical" evidence="1">
    <location>
        <begin position="228"/>
        <end position="247"/>
    </location>
</feature>
<feature type="transmembrane region" description="Helical" evidence="1">
    <location>
        <begin position="253"/>
        <end position="278"/>
    </location>
</feature>
<feature type="transmembrane region" description="Helical" evidence="1">
    <location>
        <begin position="201"/>
        <end position="221"/>
    </location>
</feature>
<accession>A0A0M0BM02</accession>
<keyword evidence="1" id="KW-0472">Membrane</keyword>
<evidence type="ECO:0000313" key="2">
    <source>
        <dbReference type="EMBL" id="KON29380.1"/>
    </source>
</evidence>
<evidence type="ECO:0000256" key="1">
    <source>
        <dbReference type="SAM" id="Phobius"/>
    </source>
</evidence>
<proteinExistence type="predicted"/>
<comment type="caution">
    <text evidence="2">The sequence shown here is derived from an EMBL/GenBank/DDBJ whole genome shotgun (WGS) entry which is preliminary data.</text>
</comment>
<keyword evidence="1" id="KW-1133">Transmembrane helix</keyword>
<dbReference type="EMBL" id="LFWZ01000066">
    <property type="protein sequence ID" value="KON29380.1"/>
    <property type="molecule type" value="Genomic_DNA"/>
</dbReference>
<name>A0A0M0BM02_9ARCH</name>
<reference evidence="2 3" key="1">
    <citation type="submission" date="2015-06" db="EMBL/GenBank/DDBJ databases">
        <title>New insights into the roles of widespread benthic archaea in carbon and nitrogen cycling.</title>
        <authorList>
            <person name="Lazar C.S."/>
            <person name="Baker B.J."/>
            <person name="Seitz K.W."/>
            <person name="Hyde A.S."/>
            <person name="Dick G.J."/>
            <person name="Hinrichs K.-U."/>
            <person name="Teske A.P."/>
        </authorList>
    </citation>
    <scope>NUCLEOTIDE SEQUENCE [LARGE SCALE GENOMIC DNA]</scope>
    <source>
        <strain evidence="2">DG-45</strain>
    </source>
</reference>
<protein>
    <submittedName>
        <fullName evidence="2">Uncharacterized protein</fullName>
    </submittedName>
</protein>
<feature type="transmembrane region" description="Helical" evidence="1">
    <location>
        <begin position="299"/>
        <end position="328"/>
    </location>
</feature>
<evidence type="ECO:0000313" key="3">
    <source>
        <dbReference type="Proteomes" id="UP000037210"/>
    </source>
</evidence>
<gene>
    <name evidence="2" type="ORF">AC482_06645</name>
</gene>
<keyword evidence="1" id="KW-0812">Transmembrane</keyword>
<dbReference type="AlphaFoldDB" id="A0A0M0BM02"/>
<sequence>MISKIEKTLVLFFLIITSVPAVFAHTPLKPGEENNSLDTAFNIPNPTKSWTLYRELHEAGEAEYFKLRLHEGDKFVVSVYTPRSAESSFIPNLIAMGPSIEQHSLVPSTIEVPEGAEATLIEGSRPEVPEYEPFTPASYYFTAEYRADVRVEGDYYFAVYSDDGEGRYGVAVGYVETFTLMEWLMIPLDVIGIHQWEGQPLASILAPMALTLALGLIILFWKLKTVGGVANFLGVLAGLLYIGSGFMLFTQTFIALIGAISTSLVIMTLVLAMLPVVLGGLLLRKMVSYNVPWTVRDRVIMAVFSILGLALWAGLLVGPILVIVVSILPRARSQNKL</sequence>
<organism evidence="2 3">
    <name type="scientific">miscellaneous Crenarchaeota group-15 archaeon DG-45</name>
    <dbReference type="NCBI Taxonomy" id="1685127"/>
    <lineage>
        <taxon>Archaea</taxon>
        <taxon>Candidatus Bathyarchaeota</taxon>
        <taxon>MCG-15</taxon>
    </lineage>
</organism>